<gene>
    <name evidence="2" type="ORF">GUJ93_ZPchr0534g2773</name>
</gene>
<comment type="caution">
    <text evidence="2">The sequence shown here is derived from an EMBL/GenBank/DDBJ whole genome shotgun (WGS) entry which is preliminary data.</text>
</comment>
<evidence type="ECO:0000256" key="1">
    <source>
        <dbReference type="SAM" id="MobiDB-lite"/>
    </source>
</evidence>
<dbReference type="EMBL" id="JAAALK010001601">
    <property type="protein sequence ID" value="KAG8042772.1"/>
    <property type="molecule type" value="Genomic_DNA"/>
</dbReference>
<dbReference type="Proteomes" id="UP000729402">
    <property type="component" value="Unassembled WGS sequence"/>
</dbReference>
<protein>
    <submittedName>
        <fullName evidence="2">Uncharacterized protein</fullName>
    </submittedName>
</protein>
<evidence type="ECO:0000313" key="2">
    <source>
        <dbReference type="EMBL" id="KAG8042772.1"/>
    </source>
</evidence>
<keyword evidence="3" id="KW-1185">Reference proteome</keyword>
<name>A0A8J5RAJ3_ZIZPA</name>
<feature type="compositionally biased region" description="Basic residues" evidence="1">
    <location>
        <begin position="23"/>
        <end position="34"/>
    </location>
</feature>
<organism evidence="2 3">
    <name type="scientific">Zizania palustris</name>
    <name type="common">Northern wild rice</name>
    <dbReference type="NCBI Taxonomy" id="103762"/>
    <lineage>
        <taxon>Eukaryota</taxon>
        <taxon>Viridiplantae</taxon>
        <taxon>Streptophyta</taxon>
        <taxon>Embryophyta</taxon>
        <taxon>Tracheophyta</taxon>
        <taxon>Spermatophyta</taxon>
        <taxon>Magnoliopsida</taxon>
        <taxon>Liliopsida</taxon>
        <taxon>Poales</taxon>
        <taxon>Poaceae</taxon>
        <taxon>BOP clade</taxon>
        <taxon>Oryzoideae</taxon>
        <taxon>Oryzeae</taxon>
        <taxon>Zizaniinae</taxon>
        <taxon>Zizania</taxon>
    </lineage>
</organism>
<reference evidence="2" key="2">
    <citation type="submission" date="2021-02" db="EMBL/GenBank/DDBJ databases">
        <authorList>
            <person name="Kimball J.A."/>
            <person name="Haas M.W."/>
            <person name="Macchietto M."/>
            <person name="Kono T."/>
            <person name="Duquette J."/>
            <person name="Shao M."/>
        </authorList>
    </citation>
    <scope>NUCLEOTIDE SEQUENCE</scope>
    <source>
        <tissue evidence="2">Fresh leaf tissue</tissue>
    </source>
</reference>
<feature type="region of interest" description="Disordered" evidence="1">
    <location>
        <begin position="20"/>
        <end position="53"/>
    </location>
</feature>
<proteinExistence type="predicted"/>
<accession>A0A8J5RAJ3</accession>
<dbReference type="AlphaFoldDB" id="A0A8J5RAJ3"/>
<evidence type="ECO:0000313" key="3">
    <source>
        <dbReference type="Proteomes" id="UP000729402"/>
    </source>
</evidence>
<reference evidence="2" key="1">
    <citation type="journal article" date="2021" name="bioRxiv">
        <title>Whole Genome Assembly and Annotation of Northern Wild Rice, Zizania palustris L., Supports a Whole Genome Duplication in the Zizania Genus.</title>
        <authorList>
            <person name="Haas M."/>
            <person name="Kono T."/>
            <person name="Macchietto M."/>
            <person name="Millas R."/>
            <person name="McGilp L."/>
            <person name="Shao M."/>
            <person name="Duquette J."/>
            <person name="Hirsch C.N."/>
            <person name="Kimball J."/>
        </authorList>
    </citation>
    <scope>NUCLEOTIDE SEQUENCE</scope>
    <source>
        <tissue evidence="2">Fresh leaf tissue</tissue>
    </source>
</reference>
<sequence length="133" mass="14011">MVRRRRLGCRCAATTLADATPPHLRRASSSRRCHAAPSSTESPRHAAHQRRRHAALPSAAAQARHHAAAPLLPNPHCASASPCANVAIAKPPAATTLVPHAAPAGIQCPRAARKFRAASNHWDAAPFIFAIAP</sequence>